<dbReference type="AlphaFoldDB" id="A0A0C9WNI8"/>
<accession>A0A0C9WNI8</accession>
<name>A0A0C9WNI8_9AGAR</name>
<dbReference type="EMBL" id="KN838653">
    <property type="protein sequence ID" value="KIJ99154.1"/>
    <property type="molecule type" value="Genomic_DNA"/>
</dbReference>
<protein>
    <submittedName>
        <fullName evidence="1">Uncharacterized protein</fullName>
    </submittedName>
</protein>
<evidence type="ECO:0000313" key="2">
    <source>
        <dbReference type="Proteomes" id="UP000054477"/>
    </source>
</evidence>
<dbReference type="OrthoDB" id="2959459at2759"/>
<dbReference type="HOGENOM" id="CLU_2061848_0_0_1"/>
<reference evidence="1 2" key="1">
    <citation type="submission" date="2014-04" db="EMBL/GenBank/DDBJ databases">
        <authorList>
            <consortium name="DOE Joint Genome Institute"/>
            <person name="Kuo A."/>
            <person name="Kohler A."/>
            <person name="Nagy L.G."/>
            <person name="Floudas D."/>
            <person name="Copeland A."/>
            <person name="Barry K.W."/>
            <person name="Cichocki N."/>
            <person name="Veneault-Fourrey C."/>
            <person name="LaButti K."/>
            <person name="Lindquist E.A."/>
            <person name="Lipzen A."/>
            <person name="Lundell T."/>
            <person name="Morin E."/>
            <person name="Murat C."/>
            <person name="Sun H."/>
            <person name="Tunlid A."/>
            <person name="Henrissat B."/>
            <person name="Grigoriev I.V."/>
            <person name="Hibbett D.S."/>
            <person name="Martin F."/>
            <person name="Nordberg H.P."/>
            <person name="Cantor M.N."/>
            <person name="Hua S.X."/>
        </authorList>
    </citation>
    <scope>NUCLEOTIDE SEQUENCE [LARGE SCALE GENOMIC DNA]</scope>
    <source>
        <strain evidence="1 2">LaAM-08-1</strain>
    </source>
</reference>
<proteinExistence type="predicted"/>
<dbReference type="Proteomes" id="UP000054477">
    <property type="component" value="Unassembled WGS sequence"/>
</dbReference>
<sequence>MSLAVIVTDLHNTWQDPFRIDIPPVHTITHQKLSTATPHATMSSTLTFLPPSSSPKFKDTTILDAGSSATCIYVNSWDTSQGDDNLKVTKVYPDEEAMEQAKGGLVVLERTPGWFSLLV</sequence>
<reference evidence="2" key="2">
    <citation type="submission" date="2015-01" db="EMBL/GenBank/DDBJ databases">
        <title>Evolutionary Origins and Diversification of the Mycorrhizal Mutualists.</title>
        <authorList>
            <consortium name="DOE Joint Genome Institute"/>
            <consortium name="Mycorrhizal Genomics Consortium"/>
            <person name="Kohler A."/>
            <person name="Kuo A."/>
            <person name="Nagy L.G."/>
            <person name="Floudas D."/>
            <person name="Copeland A."/>
            <person name="Barry K.W."/>
            <person name="Cichocki N."/>
            <person name="Veneault-Fourrey C."/>
            <person name="LaButti K."/>
            <person name="Lindquist E.A."/>
            <person name="Lipzen A."/>
            <person name="Lundell T."/>
            <person name="Morin E."/>
            <person name="Murat C."/>
            <person name="Riley R."/>
            <person name="Ohm R."/>
            <person name="Sun H."/>
            <person name="Tunlid A."/>
            <person name="Henrissat B."/>
            <person name="Grigoriev I.V."/>
            <person name="Hibbett D.S."/>
            <person name="Martin F."/>
        </authorList>
    </citation>
    <scope>NUCLEOTIDE SEQUENCE [LARGE SCALE GENOMIC DNA]</scope>
    <source>
        <strain evidence="2">LaAM-08-1</strain>
    </source>
</reference>
<gene>
    <name evidence="1" type="ORF">K443DRAFT_8653</name>
</gene>
<evidence type="ECO:0000313" key="1">
    <source>
        <dbReference type="EMBL" id="KIJ99154.1"/>
    </source>
</evidence>
<organism evidence="1 2">
    <name type="scientific">Laccaria amethystina LaAM-08-1</name>
    <dbReference type="NCBI Taxonomy" id="1095629"/>
    <lineage>
        <taxon>Eukaryota</taxon>
        <taxon>Fungi</taxon>
        <taxon>Dikarya</taxon>
        <taxon>Basidiomycota</taxon>
        <taxon>Agaricomycotina</taxon>
        <taxon>Agaricomycetes</taxon>
        <taxon>Agaricomycetidae</taxon>
        <taxon>Agaricales</taxon>
        <taxon>Agaricineae</taxon>
        <taxon>Hydnangiaceae</taxon>
        <taxon>Laccaria</taxon>
    </lineage>
</organism>
<keyword evidence="2" id="KW-1185">Reference proteome</keyword>